<comment type="caution">
    <text evidence="3">The sequence shown here is derived from an EMBL/GenBank/DDBJ whole genome shotgun (WGS) entry which is preliminary data.</text>
</comment>
<evidence type="ECO:0000313" key="4">
    <source>
        <dbReference type="Proteomes" id="UP000300142"/>
    </source>
</evidence>
<dbReference type="Pfam" id="PF02325">
    <property type="entry name" value="CCB3_YggT"/>
    <property type="match status" value="1"/>
</dbReference>
<proteinExistence type="inferred from homology"/>
<dbReference type="PANTHER" id="PTHR33219">
    <property type="entry name" value="YLMG HOMOLOG PROTEIN 2, CHLOROPLASTIC"/>
    <property type="match status" value="1"/>
</dbReference>
<dbReference type="AlphaFoldDB" id="A0A479ZY02"/>
<keyword evidence="2" id="KW-1133">Transmembrane helix</keyword>
<gene>
    <name evidence="3" type="ORF">SR1949_10810</name>
</gene>
<comment type="similarity">
    <text evidence="1">Belongs to the YggT family.</text>
</comment>
<dbReference type="EMBL" id="BJCE01000023">
    <property type="protein sequence ID" value="GCL35981.1"/>
    <property type="molecule type" value="Genomic_DNA"/>
</dbReference>
<evidence type="ECO:0000256" key="2">
    <source>
        <dbReference type="SAM" id="Phobius"/>
    </source>
</evidence>
<accession>A0A479ZY02</accession>
<feature type="transmembrane region" description="Helical" evidence="2">
    <location>
        <begin position="32"/>
        <end position="56"/>
    </location>
</feature>
<dbReference type="GO" id="GO:0016020">
    <property type="term" value="C:membrane"/>
    <property type="evidence" value="ECO:0007669"/>
    <property type="project" value="InterPro"/>
</dbReference>
<keyword evidence="4" id="KW-1185">Reference proteome</keyword>
<name>A0A479ZY02_9CYAN</name>
<keyword evidence="2" id="KW-0472">Membrane</keyword>
<reference evidence="4" key="1">
    <citation type="submission" date="2019-02" db="EMBL/GenBank/DDBJ databases">
        <title>Draft genome sequence of Sphaerospermopsis reniformis NIES-1949.</title>
        <authorList>
            <person name="Yamaguchi H."/>
            <person name="Suzuki S."/>
            <person name="Kawachi M."/>
        </authorList>
    </citation>
    <scope>NUCLEOTIDE SEQUENCE [LARGE SCALE GENOMIC DNA]</scope>
    <source>
        <strain evidence="4">NIES-1949</strain>
    </source>
</reference>
<evidence type="ECO:0000256" key="1">
    <source>
        <dbReference type="ARBA" id="ARBA00010894"/>
    </source>
</evidence>
<evidence type="ECO:0000313" key="3">
    <source>
        <dbReference type="EMBL" id="GCL35981.1"/>
    </source>
</evidence>
<evidence type="ECO:0008006" key="5">
    <source>
        <dbReference type="Google" id="ProtNLM"/>
    </source>
</evidence>
<keyword evidence="2" id="KW-0812">Transmembrane</keyword>
<dbReference type="Proteomes" id="UP000300142">
    <property type="component" value="Unassembled WGS sequence"/>
</dbReference>
<sequence length="121" mass="13562">MSLLFADAMTLAPLQSRNKTAFSFYHKNNPSMYLLINTLNTFITIYSSLLIIRVLLTWFPQVNWYNQPFAALSQISDPYLNLFRSIIPPLGGMDFSPILAFLALNVASSLISGLVPLVQGF</sequence>
<organism evidence="3 4">
    <name type="scientific">Sphaerospermopsis reniformis</name>
    <dbReference type="NCBI Taxonomy" id="531300"/>
    <lineage>
        <taxon>Bacteria</taxon>
        <taxon>Bacillati</taxon>
        <taxon>Cyanobacteriota</taxon>
        <taxon>Cyanophyceae</taxon>
        <taxon>Nostocales</taxon>
        <taxon>Aphanizomenonaceae</taxon>
        <taxon>Sphaerospermopsis</taxon>
    </lineage>
</organism>
<dbReference type="InterPro" id="IPR003425">
    <property type="entry name" value="CCB3/YggT"/>
</dbReference>
<dbReference type="PANTHER" id="PTHR33219:SF14">
    <property type="entry name" value="PROTEIN COFACTOR ASSEMBLY OF COMPLEX C SUBUNIT B CCB3, CHLOROPLASTIC-RELATED"/>
    <property type="match status" value="1"/>
</dbReference>
<protein>
    <recommendedName>
        <fullName evidence="5">YggT family protein</fullName>
    </recommendedName>
</protein>
<feature type="transmembrane region" description="Helical" evidence="2">
    <location>
        <begin position="98"/>
        <end position="118"/>
    </location>
</feature>